<organism evidence="1 2">
    <name type="scientific">Vitis vinifera</name>
    <name type="common">Grape</name>
    <dbReference type="NCBI Taxonomy" id="29760"/>
    <lineage>
        <taxon>Eukaryota</taxon>
        <taxon>Viridiplantae</taxon>
        <taxon>Streptophyta</taxon>
        <taxon>Embryophyta</taxon>
        <taxon>Tracheophyta</taxon>
        <taxon>Spermatophyta</taxon>
        <taxon>Magnoliopsida</taxon>
        <taxon>eudicotyledons</taxon>
        <taxon>Gunneridae</taxon>
        <taxon>Pentapetalae</taxon>
        <taxon>rosids</taxon>
        <taxon>Vitales</taxon>
        <taxon>Vitaceae</taxon>
        <taxon>Viteae</taxon>
        <taxon>Vitis</taxon>
    </lineage>
</organism>
<dbReference type="InterPro" id="IPR015421">
    <property type="entry name" value="PyrdxlP-dep_Trfase_major"/>
</dbReference>
<dbReference type="Proteomes" id="UP000288805">
    <property type="component" value="Unassembled WGS sequence"/>
</dbReference>
<name>A0A438E896_VITVI</name>
<gene>
    <name evidence="1" type="ORF">CK203_074924</name>
</gene>
<dbReference type="InterPro" id="IPR015424">
    <property type="entry name" value="PyrdxlP-dep_Trfase"/>
</dbReference>
<proteinExistence type="predicted"/>
<accession>A0A438E896</accession>
<evidence type="ECO:0000313" key="2">
    <source>
        <dbReference type="Proteomes" id="UP000288805"/>
    </source>
</evidence>
<sequence length="402" mass="44588">MQGVSSGRVEGGTWAVGRSSGQAVKDIFWGRKKGERRGEFEREQTRGFELSWAASLRREVWMEVFFQFDLTVWIGASPGGFMVKQLVQIFTSFHFRNLILNAMIPEKVISLQGMVEHNVYEYFLEHDSLEIKQAKSSSNGAGGLPPAAKCLLADNVAPHLSTLIAVFPVNACCRKTATTMNNPASAGHLLISDDGVFLNNVLHQSRMKEWGNISEKKLVDANIFERGQNDLLTLEREEDECGGGIVGKLIVLAKPLGSNRILSMQLTVHGKGNICPETSPSKASCASTMRSSAMSSPHKWSTSVFVTLALIYNRKVFEITYMFAWSGGYVNIALMQSANQFDTGLMSVMMVEEIRNICGELGVLSYTDVAQAFGKVPVDVQKMRKMNSRSRIVFHYYPCTDI</sequence>
<protein>
    <submittedName>
        <fullName evidence="1">Uncharacterized protein</fullName>
    </submittedName>
</protein>
<comment type="caution">
    <text evidence="1">The sequence shown here is derived from an EMBL/GenBank/DDBJ whole genome shotgun (WGS) entry which is preliminary data.</text>
</comment>
<dbReference type="SUPFAM" id="SSF53383">
    <property type="entry name" value="PLP-dependent transferases"/>
    <property type="match status" value="1"/>
</dbReference>
<dbReference type="AlphaFoldDB" id="A0A438E896"/>
<dbReference type="EMBL" id="QGNW01001363">
    <property type="protein sequence ID" value="RVW44005.1"/>
    <property type="molecule type" value="Genomic_DNA"/>
</dbReference>
<evidence type="ECO:0000313" key="1">
    <source>
        <dbReference type="EMBL" id="RVW44005.1"/>
    </source>
</evidence>
<reference evidence="1 2" key="1">
    <citation type="journal article" date="2018" name="PLoS Genet.">
        <title>Population sequencing reveals clonal diversity and ancestral inbreeding in the grapevine cultivar Chardonnay.</title>
        <authorList>
            <person name="Roach M.J."/>
            <person name="Johnson D.L."/>
            <person name="Bohlmann J."/>
            <person name="van Vuuren H.J."/>
            <person name="Jones S.J."/>
            <person name="Pretorius I.S."/>
            <person name="Schmidt S.A."/>
            <person name="Borneman A.R."/>
        </authorList>
    </citation>
    <scope>NUCLEOTIDE SEQUENCE [LARGE SCALE GENOMIC DNA]</scope>
    <source>
        <strain evidence="2">cv. Chardonnay</strain>
        <tissue evidence="1">Leaf</tissue>
    </source>
</reference>
<dbReference type="Gene3D" id="3.40.640.10">
    <property type="entry name" value="Type I PLP-dependent aspartate aminotransferase-like (Major domain)"/>
    <property type="match status" value="1"/>
</dbReference>